<dbReference type="STRING" id="1165689.SAMN02927914_04766"/>
<evidence type="ECO:0000313" key="3">
    <source>
        <dbReference type="Proteomes" id="UP000198588"/>
    </source>
</evidence>
<proteinExistence type="predicted"/>
<name>A0A1G5ZCC0_9HYPH</name>
<protein>
    <submittedName>
        <fullName evidence="2">Uncharacterized protein</fullName>
    </submittedName>
</protein>
<evidence type="ECO:0000256" key="1">
    <source>
        <dbReference type="SAM" id="MobiDB-lite"/>
    </source>
</evidence>
<organism evidence="2 3">
    <name type="scientific">Mesorhizobium qingshengii</name>
    <dbReference type="NCBI Taxonomy" id="1165689"/>
    <lineage>
        <taxon>Bacteria</taxon>
        <taxon>Pseudomonadati</taxon>
        <taxon>Pseudomonadota</taxon>
        <taxon>Alphaproteobacteria</taxon>
        <taxon>Hyphomicrobiales</taxon>
        <taxon>Phyllobacteriaceae</taxon>
        <taxon>Mesorhizobium</taxon>
    </lineage>
</organism>
<accession>A0A1G5ZCC0</accession>
<dbReference type="EMBL" id="FMXM01000017">
    <property type="protein sequence ID" value="SDA92589.1"/>
    <property type="molecule type" value="Genomic_DNA"/>
</dbReference>
<feature type="compositionally biased region" description="Basic residues" evidence="1">
    <location>
        <begin position="121"/>
        <end position="133"/>
    </location>
</feature>
<gene>
    <name evidence="2" type="ORF">SAMN02927914_04766</name>
</gene>
<feature type="region of interest" description="Disordered" evidence="1">
    <location>
        <begin position="118"/>
        <end position="137"/>
    </location>
</feature>
<evidence type="ECO:0000313" key="2">
    <source>
        <dbReference type="EMBL" id="SDA92589.1"/>
    </source>
</evidence>
<reference evidence="2 3" key="1">
    <citation type="submission" date="2016-10" db="EMBL/GenBank/DDBJ databases">
        <authorList>
            <person name="de Groot N.N."/>
        </authorList>
    </citation>
    <scope>NUCLEOTIDE SEQUENCE [LARGE SCALE GENOMIC DNA]</scope>
    <source>
        <strain evidence="2 3">CGMCC 1.12097</strain>
    </source>
</reference>
<dbReference type="AlphaFoldDB" id="A0A1G5ZCC0"/>
<sequence>MNLRQKAQCVDNKINGLVWSAGLSDSDRSPAIFPERGRPAVFAHVTADRFAGLCRQPGSVLRHCHGLTFSSGGRASLGGNGRRQIHAARWLAGHNHWCAARRQRTQRTILVHGYSGEHPHWSGHNRRQKRPKRAVGGSFVGTKKKCDFLRRMDRGKSAFYRRQRISSRRSGVRRAFLWMFIRTLRWMLKPGNSSLLGPVRMDNLPKAHI</sequence>
<dbReference type="Proteomes" id="UP000198588">
    <property type="component" value="Unassembled WGS sequence"/>
</dbReference>